<evidence type="ECO:0000313" key="2">
    <source>
        <dbReference type="EMBL" id="GGN85353.1"/>
    </source>
</evidence>
<evidence type="ECO:0000259" key="1">
    <source>
        <dbReference type="Pfam" id="PF05685"/>
    </source>
</evidence>
<feature type="domain" description="Putative restriction endonuclease" evidence="1">
    <location>
        <begin position="2"/>
        <end position="90"/>
    </location>
</feature>
<accession>A0ABQ2KNM8</accession>
<proteinExistence type="predicted"/>
<dbReference type="EMBL" id="BMNE01000004">
    <property type="protein sequence ID" value="GGN85353.1"/>
    <property type="molecule type" value="Genomic_DNA"/>
</dbReference>
<dbReference type="InterPro" id="IPR012296">
    <property type="entry name" value="Nuclease_put_TT1808"/>
</dbReference>
<protein>
    <recommendedName>
        <fullName evidence="1">Putative restriction endonuclease domain-containing protein</fullName>
    </recommendedName>
</protein>
<dbReference type="SUPFAM" id="SSF52980">
    <property type="entry name" value="Restriction endonuclease-like"/>
    <property type="match status" value="1"/>
</dbReference>
<dbReference type="Pfam" id="PF05685">
    <property type="entry name" value="Uma2"/>
    <property type="match status" value="1"/>
</dbReference>
<reference evidence="3" key="1">
    <citation type="journal article" date="2019" name="Int. J. Syst. Evol. Microbiol.">
        <title>The Global Catalogue of Microorganisms (GCM) 10K type strain sequencing project: providing services to taxonomists for standard genome sequencing and annotation.</title>
        <authorList>
            <consortium name="The Broad Institute Genomics Platform"/>
            <consortium name="The Broad Institute Genome Sequencing Center for Infectious Disease"/>
            <person name="Wu L."/>
            <person name="Ma J."/>
        </authorList>
    </citation>
    <scope>NUCLEOTIDE SEQUENCE [LARGE SCALE GENOMIC DNA]</scope>
    <source>
        <strain evidence="3">CGMCC 4.7329</strain>
    </source>
</reference>
<keyword evidence="3" id="KW-1185">Reference proteome</keyword>
<name>A0ABQ2KNM8_9NOCA</name>
<evidence type="ECO:0000313" key="3">
    <source>
        <dbReference type="Proteomes" id="UP000658127"/>
    </source>
</evidence>
<organism evidence="2 3">
    <name type="scientific">Nocardia rhizosphaerihabitans</name>
    <dbReference type="NCBI Taxonomy" id="1691570"/>
    <lineage>
        <taxon>Bacteria</taxon>
        <taxon>Bacillati</taxon>
        <taxon>Actinomycetota</taxon>
        <taxon>Actinomycetes</taxon>
        <taxon>Mycobacteriales</taxon>
        <taxon>Nocardiaceae</taxon>
        <taxon>Nocardia</taxon>
    </lineage>
</organism>
<dbReference type="InterPro" id="IPR008538">
    <property type="entry name" value="Uma2"/>
</dbReference>
<dbReference type="Gene3D" id="3.90.1570.10">
    <property type="entry name" value="tt1808, chain A"/>
    <property type="match status" value="1"/>
</dbReference>
<dbReference type="CDD" id="cd06260">
    <property type="entry name" value="DUF820-like"/>
    <property type="match status" value="1"/>
</dbReference>
<dbReference type="Proteomes" id="UP000658127">
    <property type="component" value="Unassembled WGS sequence"/>
</dbReference>
<comment type="caution">
    <text evidence="2">The sequence shown here is derived from an EMBL/GenBank/DDBJ whole genome shotgun (WGS) entry which is preliminary data.</text>
</comment>
<gene>
    <name evidence="2" type="ORF">GCM10011610_39760</name>
</gene>
<sequence>MRVPDLCVVPALSEAVARWPPDEVTLVVEVLSPGTRRTDRVTKFAEYAEAGIANYWLVDLETPVSVSACTLIGEHYELVAEASRPTRIQLADTSVLIGPAALVAPRG</sequence>
<dbReference type="InterPro" id="IPR011335">
    <property type="entry name" value="Restrct_endonuc-II-like"/>
</dbReference>